<dbReference type="CDD" id="cd06257">
    <property type="entry name" value="DnaJ"/>
    <property type="match status" value="1"/>
</dbReference>
<accession>A0A8J7ISL8</accession>
<dbReference type="InterPro" id="IPR036869">
    <property type="entry name" value="J_dom_sf"/>
</dbReference>
<evidence type="ECO:0000313" key="2">
    <source>
        <dbReference type="Proteomes" id="UP000636888"/>
    </source>
</evidence>
<dbReference type="Gene3D" id="1.10.287.110">
    <property type="entry name" value="DnaJ domain"/>
    <property type="match status" value="1"/>
</dbReference>
<dbReference type="SUPFAM" id="SSF46565">
    <property type="entry name" value="Chaperone J-domain"/>
    <property type="match status" value="1"/>
</dbReference>
<protein>
    <submittedName>
        <fullName evidence="1">J domain-containing protein</fullName>
    </submittedName>
</protein>
<keyword evidence="2" id="KW-1185">Reference proteome</keyword>
<proteinExistence type="predicted"/>
<dbReference type="Proteomes" id="UP000636888">
    <property type="component" value="Unassembled WGS sequence"/>
</dbReference>
<dbReference type="EMBL" id="JAEMHM010000013">
    <property type="protein sequence ID" value="MBJ6726319.1"/>
    <property type="molecule type" value="Genomic_DNA"/>
</dbReference>
<name>A0A8J7ISL8_9BACT</name>
<sequence length="236" mass="27320">MLAPPPETQLLAACRALFGPEVEVSRDFLRYLQPSGAKAAFRSMAKKTHPDLHRREAAEVKGDQFRRLVEAYELMLSYFEQRENGSALPPRPSPADYGNGEYYHQGDLPQRHLELGRYLFYRGLIPYRALIEAVTWQRRQRPTIGTLARRWNWLSEHGVRSVLGTTTLAGKFGDKAVVLGLLSRFQVRQLLYHQRSLQAKFGQFFVERGYFTPRELELLLIEQSDHNRRFTATPFP</sequence>
<dbReference type="InterPro" id="IPR001623">
    <property type="entry name" value="DnaJ_domain"/>
</dbReference>
<dbReference type="RefSeq" id="WP_199385226.1">
    <property type="nucleotide sequence ID" value="NZ_JAEMHM010000013.1"/>
</dbReference>
<dbReference type="AlphaFoldDB" id="A0A8J7ISL8"/>
<organism evidence="1 2">
    <name type="scientific">Geomesophilobacter sediminis</name>
    <dbReference type="NCBI Taxonomy" id="2798584"/>
    <lineage>
        <taxon>Bacteria</taxon>
        <taxon>Pseudomonadati</taxon>
        <taxon>Thermodesulfobacteriota</taxon>
        <taxon>Desulfuromonadia</taxon>
        <taxon>Geobacterales</taxon>
        <taxon>Geobacteraceae</taxon>
        <taxon>Geomesophilobacter</taxon>
    </lineage>
</organism>
<evidence type="ECO:0000313" key="1">
    <source>
        <dbReference type="EMBL" id="MBJ6726319.1"/>
    </source>
</evidence>
<gene>
    <name evidence="1" type="ORF">JFN93_16515</name>
</gene>
<reference evidence="1" key="1">
    <citation type="submission" date="2020-12" db="EMBL/GenBank/DDBJ databases">
        <title>Geomonas sp. Red875, isolated from river sediment.</title>
        <authorList>
            <person name="Xu Z."/>
            <person name="Zhang Z."/>
            <person name="Masuda Y."/>
            <person name="Itoh H."/>
            <person name="Senoo K."/>
        </authorList>
    </citation>
    <scope>NUCLEOTIDE SEQUENCE</scope>
    <source>
        <strain evidence="1">Red875</strain>
    </source>
</reference>
<comment type="caution">
    <text evidence="1">The sequence shown here is derived from an EMBL/GenBank/DDBJ whole genome shotgun (WGS) entry which is preliminary data.</text>
</comment>